<keyword evidence="5 7" id="KW-1133">Transmembrane helix</keyword>
<comment type="subcellular location">
    <subcellularLocation>
        <location evidence="1">Cell membrane</location>
        <topology evidence="1">Multi-pass membrane protein</topology>
    </subcellularLocation>
</comment>
<dbReference type="InterPro" id="IPR003439">
    <property type="entry name" value="ABC_transporter-like_ATP-bd"/>
</dbReference>
<dbReference type="InterPro" id="IPR039421">
    <property type="entry name" value="Type_1_exporter"/>
</dbReference>
<evidence type="ECO:0000256" key="6">
    <source>
        <dbReference type="ARBA" id="ARBA00023136"/>
    </source>
</evidence>
<evidence type="ECO:0000256" key="2">
    <source>
        <dbReference type="ARBA" id="ARBA00022692"/>
    </source>
</evidence>
<sequence length="717" mass="79955">MDTLIAFDELNERLDHFKNGQYQKRFEQTPLLNGLASALIALEWEGTPSILSDVFVNHKNHLTAFKTTLTRVGYECLTVNINRKDELLDISCPAFISFKQQNYILLQVKSNTLFLYDYENDNIFEYETESSISAKICYISSYSRLFREPPPESQDKKNWIKFSFYRYSAEFKKLVKLSLGINLLGAVQPFFIMSVYNFALSAASVSTLIWLSLGAIIVAFTEYVLKKQRMNILSTSGKELSCYISYSVLSKLLWLPYAMTSNAGTSSQLARLKDIDQFRKLVTAESSLSYFDLPFIFIFIIAIVIMSGTAAITVIAGIFILIGFCIYGRYIYAKAASQSSRANAMISYHWNEILSHTVSIQGLPLLLVLKSRFNAALIQRLADSHQVSTINSKVQSMGGSLIQVIGITSIVTAVSGVMAGTTDAGAMLAIIILVWKALTPIMGIYNSLSKIDTIKASTGQINALMSLDDDRNNMEKSSPINQFQGEVTVEGLTHRYVGLSKGLTNLSFKVAPTQKVSICAPSGAGKTTLLNILAGIDSRFQGGVALDNYNISQFNSYKYRNSICYIPFDLHLYQGSLLANYRLYNGFVDEDYIDEMVNFFDLQKYLPKGQATVITSQLLKSLPDGVLRKIKLMIGIGRCQQKVLIIDEPFVGSEKENSHYLASLFSNHLKKCTVIYTTNEKNMVAASDLCLLLNEEGAQKFFGTPDKVLSAASQILY</sequence>
<dbReference type="Gene3D" id="1.20.1560.10">
    <property type="entry name" value="ABC transporter type 1, transmembrane domain"/>
    <property type="match status" value="1"/>
</dbReference>
<keyword evidence="2 7" id="KW-0812">Transmembrane</keyword>
<dbReference type="EMBL" id="CP136522">
    <property type="protein sequence ID" value="WOT06747.1"/>
    <property type="molecule type" value="Genomic_DNA"/>
</dbReference>
<feature type="transmembrane region" description="Helical" evidence="7">
    <location>
        <begin position="401"/>
        <end position="420"/>
    </location>
</feature>
<feature type="transmembrane region" description="Helical" evidence="7">
    <location>
        <begin position="295"/>
        <end position="327"/>
    </location>
</feature>
<feature type="domain" description="ABC transporter" evidence="8">
    <location>
        <begin position="487"/>
        <end position="715"/>
    </location>
</feature>
<dbReference type="InterPro" id="IPR036640">
    <property type="entry name" value="ABC1_TM_sf"/>
</dbReference>
<evidence type="ECO:0000256" key="1">
    <source>
        <dbReference type="ARBA" id="ARBA00004651"/>
    </source>
</evidence>
<keyword evidence="11" id="KW-1185">Reference proteome</keyword>
<feature type="domain" description="ABC transmembrane type-1" evidence="9">
    <location>
        <begin position="177"/>
        <end position="453"/>
    </location>
</feature>
<evidence type="ECO:0000256" key="4">
    <source>
        <dbReference type="ARBA" id="ARBA00022840"/>
    </source>
</evidence>
<dbReference type="SUPFAM" id="SSF52540">
    <property type="entry name" value="P-loop containing nucleoside triphosphate hydrolases"/>
    <property type="match status" value="1"/>
</dbReference>
<dbReference type="PROSITE" id="PS50893">
    <property type="entry name" value="ABC_TRANSPORTER_2"/>
    <property type="match status" value="1"/>
</dbReference>
<evidence type="ECO:0000256" key="7">
    <source>
        <dbReference type="SAM" id="Phobius"/>
    </source>
</evidence>
<evidence type="ECO:0000256" key="3">
    <source>
        <dbReference type="ARBA" id="ARBA00022741"/>
    </source>
</evidence>
<dbReference type="SUPFAM" id="SSF90123">
    <property type="entry name" value="ABC transporter transmembrane region"/>
    <property type="match status" value="1"/>
</dbReference>
<dbReference type="Gene3D" id="3.40.50.300">
    <property type="entry name" value="P-loop containing nucleotide triphosphate hydrolases"/>
    <property type="match status" value="1"/>
</dbReference>
<evidence type="ECO:0000259" key="9">
    <source>
        <dbReference type="PROSITE" id="PS50929"/>
    </source>
</evidence>
<dbReference type="PROSITE" id="PS50929">
    <property type="entry name" value="ABC_TM1F"/>
    <property type="match status" value="1"/>
</dbReference>
<proteinExistence type="predicted"/>
<evidence type="ECO:0000313" key="10">
    <source>
        <dbReference type="EMBL" id="WOT06747.1"/>
    </source>
</evidence>
<feature type="transmembrane region" description="Helical" evidence="7">
    <location>
        <begin position="426"/>
        <end position="445"/>
    </location>
</feature>
<keyword evidence="3" id="KW-0547">Nucleotide-binding</keyword>
<dbReference type="GO" id="GO:0005524">
    <property type="term" value="F:ATP binding"/>
    <property type="evidence" value="ECO:0007669"/>
    <property type="project" value="UniProtKB-KW"/>
</dbReference>
<feature type="transmembrane region" description="Helical" evidence="7">
    <location>
        <begin position="198"/>
        <end position="220"/>
    </location>
</feature>
<evidence type="ECO:0000313" key="11">
    <source>
        <dbReference type="Proteomes" id="UP001529491"/>
    </source>
</evidence>
<accession>A0ABZ0K3N6</accession>
<dbReference type="InterPro" id="IPR003593">
    <property type="entry name" value="AAA+_ATPase"/>
</dbReference>
<dbReference type="SMART" id="SM00382">
    <property type="entry name" value="AAA"/>
    <property type="match status" value="1"/>
</dbReference>
<protein>
    <submittedName>
        <fullName evidence="10">ATP-binding cassette domain-containing protein</fullName>
    </submittedName>
</protein>
<dbReference type="Pfam" id="PF00005">
    <property type="entry name" value="ABC_tran"/>
    <property type="match status" value="1"/>
</dbReference>
<name>A0ABZ0K3N6_9GAMM</name>
<evidence type="ECO:0000259" key="8">
    <source>
        <dbReference type="PROSITE" id="PS50893"/>
    </source>
</evidence>
<dbReference type="RefSeq" id="WP_310471019.1">
    <property type="nucleotide sequence ID" value="NZ_CP136522.1"/>
</dbReference>
<dbReference type="PANTHER" id="PTHR24221:SF248">
    <property type="entry name" value="ABC TRANSPORTER TRANSMEMBRANE REGION"/>
    <property type="match status" value="1"/>
</dbReference>
<organism evidence="10 11">
    <name type="scientific">Shewanella youngdeokensis</name>
    <dbReference type="NCBI Taxonomy" id="2999068"/>
    <lineage>
        <taxon>Bacteria</taxon>
        <taxon>Pseudomonadati</taxon>
        <taxon>Pseudomonadota</taxon>
        <taxon>Gammaproteobacteria</taxon>
        <taxon>Alteromonadales</taxon>
        <taxon>Shewanellaceae</taxon>
        <taxon>Shewanella</taxon>
    </lineage>
</organism>
<dbReference type="InterPro" id="IPR011527">
    <property type="entry name" value="ABC1_TM_dom"/>
</dbReference>
<dbReference type="InterPro" id="IPR027417">
    <property type="entry name" value="P-loop_NTPase"/>
</dbReference>
<dbReference type="PANTHER" id="PTHR24221">
    <property type="entry name" value="ATP-BINDING CASSETTE SUB-FAMILY B"/>
    <property type="match status" value="1"/>
</dbReference>
<keyword evidence="6 7" id="KW-0472">Membrane</keyword>
<gene>
    <name evidence="10" type="ORF">RGE70_08355</name>
</gene>
<reference evidence="10 11" key="1">
    <citation type="submission" date="2023-10" db="EMBL/GenBank/DDBJ databases">
        <title>Complete genome sequence of Shewanella sp. DAU334.</title>
        <authorList>
            <person name="Lee Y.-S."/>
            <person name="Jeong H.-R."/>
            <person name="Hwang E.-J."/>
            <person name="Choi Y.-L."/>
            <person name="Kim G.-D."/>
        </authorList>
    </citation>
    <scope>NUCLEOTIDE SEQUENCE [LARGE SCALE GENOMIC DNA]</scope>
    <source>
        <strain evidence="10 11">DAU334</strain>
    </source>
</reference>
<evidence type="ECO:0000256" key="5">
    <source>
        <dbReference type="ARBA" id="ARBA00022989"/>
    </source>
</evidence>
<keyword evidence="4 10" id="KW-0067">ATP-binding</keyword>
<dbReference type="Proteomes" id="UP001529491">
    <property type="component" value="Chromosome"/>
</dbReference>